<dbReference type="Proteomes" id="UP000287394">
    <property type="component" value="Chromosome"/>
</dbReference>
<protein>
    <submittedName>
        <fullName evidence="3">Glycogen debranching protein</fullName>
    </submittedName>
</protein>
<dbReference type="InterPro" id="IPR024742">
    <property type="entry name" value="Glycogen_debranch_N"/>
</dbReference>
<dbReference type="NCBIfam" id="TIGR01561">
    <property type="entry name" value="gde_arch"/>
    <property type="match status" value="1"/>
</dbReference>
<accession>A0A402CYN3</accession>
<dbReference type="GO" id="GO:0004134">
    <property type="term" value="F:4-alpha-glucanotransferase activity"/>
    <property type="evidence" value="ECO:0007669"/>
    <property type="project" value="InterPro"/>
</dbReference>
<dbReference type="PANTHER" id="PTHR10569">
    <property type="entry name" value="GLYCOGEN DEBRANCHING ENZYME"/>
    <property type="match status" value="1"/>
</dbReference>
<dbReference type="GO" id="GO:0005980">
    <property type="term" value="P:glycogen catabolic process"/>
    <property type="evidence" value="ECO:0007669"/>
    <property type="project" value="InterPro"/>
</dbReference>
<dbReference type="InterPro" id="IPR006451">
    <property type="entry name" value="Glycogen_debranch_arc"/>
</dbReference>
<dbReference type="InterPro" id="IPR012341">
    <property type="entry name" value="6hp_glycosidase-like_sf"/>
</dbReference>
<keyword evidence="4" id="KW-1185">Reference proteome</keyword>
<feature type="domain" description="Glycogen debranching enzyme bacterial and archaeal type N-terminal" evidence="2">
    <location>
        <begin position="18"/>
        <end position="240"/>
    </location>
</feature>
<sequence>MTWITRESLQNWEESSRREWLVTNGIGGYGSASIAGANTRRYHGLLVPAFEPPLGRAVLFSKIEEEVRIEDELYLLSANKYPSLVHPQGYRHLVDFTPTPVPTFTYVFHEDTVVLEKRIWMAHGDNTVYIQYHLIKAPEFIKLGLVPLMAYKDYHTEQHRWDGFHGTTTSEPDGTLKFVAFDDAHPLFLHTEPPYAFTDHSGWFYNFEHAREAERGLDSTEDLYCPGRFDGTLNVGETMTIVATVETTPPARPDAALAAEEKRQAKLLTLAGLEAGGDAVRELLTIAADQFVIEKTPKVARATIIAGYPWFTDWGRDTMIALPGLCLTTRRYDVAREILSTFAGATRNGLIPNRFSDGGGEEYNTVDASLWFFHAAHQYAAQSGDWTFATGELLPVFEDILQHHIAGTDFQIKADPEDGLLSAGEAGVQLTWMDARVGDWVVTPRTGKPVEINALWYNALRVTALLAQKAGDDAKAKSYEDRAAAVKKSFLAAFWNPATHNLFDVINADGRPDPTLRPNQIFAVSLPFAVLDGDEAREVVDAVEKALLTPYGLRTLAPGLPDYHPHYGPGDQGVRDGAYHQGTVWPWLIGAFAEAHLKAYGDKARVREILEPLLTEGLRCYCIGSVPEIFDADEPFAPNGCVAQAWSVSELLRTLAAVS</sequence>
<dbReference type="InterPro" id="IPR032790">
    <property type="entry name" value="GDE_C"/>
</dbReference>
<dbReference type="InterPro" id="IPR008928">
    <property type="entry name" value="6-hairpin_glycosidase_sf"/>
</dbReference>
<dbReference type="SUPFAM" id="SSF48208">
    <property type="entry name" value="Six-hairpin glycosidases"/>
    <property type="match status" value="1"/>
</dbReference>
<proteinExistence type="predicted"/>
<dbReference type="GO" id="GO:0004135">
    <property type="term" value="F:amylo-alpha-1,6-glucosidase activity"/>
    <property type="evidence" value="ECO:0007669"/>
    <property type="project" value="InterPro"/>
</dbReference>
<reference evidence="3 4" key="1">
    <citation type="journal article" date="2019" name="Int. J. Syst. Evol. Microbiol.">
        <title>Capsulimonas corticalis gen. nov., sp. nov., an aerobic capsulated bacterium, of a novel bacterial order, Capsulimonadales ord. nov., of the class Armatimonadia of the phylum Armatimonadetes.</title>
        <authorList>
            <person name="Li J."/>
            <person name="Kudo C."/>
            <person name="Tonouchi A."/>
        </authorList>
    </citation>
    <scope>NUCLEOTIDE SEQUENCE [LARGE SCALE GENOMIC DNA]</scope>
    <source>
        <strain evidence="3 4">AX-7</strain>
    </source>
</reference>
<name>A0A402CYN3_9BACT</name>
<evidence type="ECO:0000259" key="2">
    <source>
        <dbReference type="Pfam" id="PF12439"/>
    </source>
</evidence>
<organism evidence="3 4">
    <name type="scientific">Capsulimonas corticalis</name>
    <dbReference type="NCBI Taxonomy" id="2219043"/>
    <lineage>
        <taxon>Bacteria</taxon>
        <taxon>Bacillati</taxon>
        <taxon>Armatimonadota</taxon>
        <taxon>Armatimonadia</taxon>
        <taxon>Capsulimonadales</taxon>
        <taxon>Capsulimonadaceae</taxon>
        <taxon>Capsulimonas</taxon>
    </lineage>
</organism>
<evidence type="ECO:0000313" key="4">
    <source>
        <dbReference type="Proteomes" id="UP000287394"/>
    </source>
</evidence>
<dbReference type="RefSeq" id="WP_119322433.1">
    <property type="nucleotide sequence ID" value="NZ_AP025739.1"/>
</dbReference>
<dbReference type="EMBL" id="AP025739">
    <property type="protein sequence ID" value="BDI31273.1"/>
    <property type="molecule type" value="Genomic_DNA"/>
</dbReference>
<dbReference type="Gene3D" id="1.50.10.10">
    <property type="match status" value="1"/>
</dbReference>
<dbReference type="FunFam" id="1.50.10.10:FF:000073">
    <property type="entry name" value="Glycogen debranching enzyme, hypothetical (TreX-like)"/>
    <property type="match status" value="1"/>
</dbReference>
<dbReference type="OrthoDB" id="9761875at2"/>
<dbReference type="Pfam" id="PF12439">
    <property type="entry name" value="GDE_N"/>
    <property type="match status" value="1"/>
</dbReference>
<dbReference type="Pfam" id="PF06202">
    <property type="entry name" value="GDE_C"/>
    <property type="match status" value="1"/>
</dbReference>
<dbReference type="KEGG" id="ccot:CCAX7_33240"/>
<gene>
    <name evidence="3" type="ORF">CCAX7_33240</name>
</gene>
<dbReference type="AlphaFoldDB" id="A0A402CYN3"/>
<evidence type="ECO:0000313" key="3">
    <source>
        <dbReference type="EMBL" id="BDI31273.1"/>
    </source>
</evidence>
<evidence type="ECO:0000259" key="1">
    <source>
        <dbReference type="Pfam" id="PF06202"/>
    </source>
</evidence>
<feature type="domain" description="Glycogen debranching enzyme C-terminal" evidence="1">
    <location>
        <begin position="287"/>
        <end position="653"/>
    </location>
</feature>
<dbReference type="PANTHER" id="PTHR10569:SF2">
    <property type="entry name" value="GLYCOGEN DEBRANCHING ENZYME"/>
    <property type="match status" value="1"/>
</dbReference>
<dbReference type="InterPro" id="IPR010401">
    <property type="entry name" value="AGL/Gdb1"/>
</dbReference>